<dbReference type="PANTHER" id="PTHR48449">
    <property type="entry name" value="DUF1985 DOMAIN-CONTAINING PROTEIN"/>
    <property type="match status" value="1"/>
</dbReference>
<protein>
    <recommendedName>
        <fullName evidence="9">Ubiquitin-like protease family profile domain-containing protein</fullName>
    </recommendedName>
</protein>
<accession>A0AAU9SAA7</accession>
<dbReference type="GO" id="GO:0006508">
    <property type="term" value="P:proteolysis"/>
    <property type="evidence" value="ECO:0007669"/>
    <property type="project" value="UniProtKB-KW"/>
</dbReference>
<evidence type="ECO:0000256" key="3">
    <source>
        <dbReference type="ARBA" id="ARBA00022801"/>
    </source>
</evidence>
<dbReference type="EMBL" id="OU466860">
    <property type="protein sequence ID" value="CAH2060292.1"/>
    <property type="molecule type" value="Genomic_DNA"/>
</dbReference>
<organism evidence="7 8">
    <name type="scientific">Thlaspi arvense</name>
    <name type="common">Field penny-cress</name>
    <dbReference type="NCBI Taxonomy" id="13288"/>
    <lineage>
        <taxon>Eukaryota</taxon>
        <taxon>Viridiplantae</taxon>
        <taxon>Streptophyta</taxon>
        <taxon>Embryophyta</taxon>
        <taxon>Tracheophyta</taxon>
        <taxon>Spermatophyta</taxon>
        <taxon>Magnoliopsida</taxon>
        <taxon>eudicotyledons</taxon>
        <taxon>Gunneridae</taxon>
        <taxon>Pentapetalae</taxon>
        <taxon>rosids</taxon>
        <taxon>malvids</taxon>
        <taxon>Brassicales</taxon>
        <taxon>Brassicaceae</taxon>
        <taxon>Thlaspideae</taxon>
        <taxon>Thlaspi</taxon>
    </lineage>
</organism>
<dbReference type="PANTHER" id="PTHR48449:SF1">
    <property type="entry name" value="DUF1985 DOMAIN-CONTAINING PROTEIN"/>
    <property type="match status" value="1"/>
</dbReference>
<evidence type="ECO:0000313" key="8">
    <source>
        <dbReference type="Proteomes" id="UP000836841"/>
    </source>
</evidence>
<dbReference type="AlphaFoldDB" id="A0AAU9SAA7"/>
<feature type="region of interest" description="Disordered" evidence="4">
    <location>
        <begin position="456"/>
        <end position="487"/>
    </location>
</feature>
<evidence type="ECO:0000256" key="4">
    <source>
        <dbReference type="SAM" id="MobiDB-lite"/>
    </source>
</evidence>
<dbReference type="Pfam" id="PF02902">
    <property type="entry name" value="Peptidase_C48"/>
    <property type="match status" value="1"/>
</dbReference>
<dbReference type="SUPFAM" id="SSF54001">
    <property type="entry name" value="Cysteine proteinases"/>
    <property type="match status" value="1"/>
</dbReference>
<dbReference type="InterPro" id="IPR003653">
    <property type="entry name" value="Peptidase_C48_C"/>
</dbReference>
<proteinExistence type="inferred from homology"/>
<evidence type="ECO:0000313" key="7">
    <source>
        <dbReference type="EMBL" id="CAH2060292.1"/>
    </source>
</evidence>
<feature type="region of interest" description="Disordered" evidence="4">
    <location>
        <begin position="327"/>
        <end position="383"/>
    </location>
</feature>
<evidence type="ECO:0000259" key="6">
    <source>
        <dbReference type="Pfam" id="PF09331"/>
    </source>
</evidence>
<evidence type="ECO:0000256" key="1">
    <source>
        <dbReference type="ARBA" id="ARBA00005234"/>
    </source>
</evidence>
<sequence length="777" mass="85837">MRTQFADPPSTYVGLVNRFHSVSQYFRSRGAIISAVDFPRHGRRTLVIEVILTSAPLRLTPFQFSDVLAHDYRGPSSFGLLGMESNVLPQRLFADHQEPVGDRVNSYFKLDTIGVILKALTPEELSVIRVENVTGEKLEVMLRRSKNISSKLKVKYACLLVVDGLLCRKSSGMKIPKDHAEMIRDLDYFLSFLWGRHCFEMTVQCIKSRTTNQLAQPTVAVQGFIHAVQMVLLETVPAALTMMGDDIGCESEEEECATATTLRLDKLWDLDSLGQVAVTSIIEGETEEILLDTLEWQDEVLDPKVDYMEMLITERAEFCRESFIGGHVATPTPTQSSAAKSRKRKGPSVAKDKPLTPPGRGKKPRDGRNTAKASDQGEPLPITAEKIADLIDTAMKRAHSEMVDSMATLMLAIESRLERRLNEKMSAMIDAAGKGTGADQVIGNVISDINADEETYGTTKEAGGSNQQSSDHQRCEDPTTHGVVNGPPLTVPVTELHHAPPVTSEKSVDSDPEGVTPSGVPENLEFTALTFNASPDRELNMGGGLVIKKQDVLDLPLLVPLSRPEVMDACVKMLRKSGLASCSPSEDYRADILPSRWAVSMAKLYPKFSKSNRKEAFEFGDTIMDMVRTCTKDWVKDIDFVYFPFVADKNRWVGVVIDILSAQMTVFDSSASERRGARIAPELQFICQMFPYLVRKVAVGDCTIDYGLEPLKIRKDTAVVQATYRKITGMLTLLIMEAHVRGGLSEAYAVDEGMVEIRAQNLAVEIVKHSVVEGSSP</sequence>
<evidence type="ECO:0000256" key="2">
    <source>
        <dbReference type="ARBA" id="ARBA00022670"/>
    </source>
</evidence>
<keyword evidence="2" id="KW-0645">Protease</keyword>
<feature type="domain" description="Ubiquitin-like protease family profile" evidence="5">
    <location>
        <begin position="565"/>
        <end position="759"/>
    </location>
</feature>
<dbReference type="Gene3D" id="3.40.395.10">
    <property type="entry name" value="Adenoviral Proteinase, Chain A"/>
    <property type="match status" value="1"/>
</dbReference>
<comment type="similarity">
    <text evidence="1">Belongs to the peptidase C48 family.</text>
</comment>
<keyword evidence="3" id="KW-0378">Hydrolase</keyword>
<dbReference type="GO" id="GO:0008234">
    <property type="term" value="F:cysteine-type peptidase activity"/>
    <property type="evidence" value="ECO:0007669"/>
    <property type="project" value="InterPro"/>
</dbReference>
<feature type="region of interest" description="Disordered" evidence="4">
    <location>
        <begin position="500"/>
        <end position="521"/>
    </location>
</feature>
<name>A0AAU9SAA7_THLAR</name>
<dbReference type="InterPro" id="IPR015410">
    <property type="entry name" value="DUF1985"/>
</dbReference>
<gene>
    <name evidence="7" type="ORF">TAV2_LOCUS13653</name>
</gene>
<reference evidence="7 8" key="1">
    <citation type="submission" date="2022-03" db="EMBL/GenBank/DDBJ databases">
        <authorList>
            <person name="Nunn A."/>
            <person name="Chopra R."/>
            <person name="Nunn A."/>
            <person name="Contreras Garrido A."/>
        </authorList>
    </citation>
    <scope>NUCLEOTIDE SEQUENCE [LARGE SCALE GENOMIC DNA]</scope>
</reference>
<feature type="domain" description="DUF1985" evidence="6">
    <location>
        <begin position="129"/>
        <end position="204"/>
    </location>
</feature>
<evidence type="ECO:0008006" key="9">
    <source>
        <dbReference type="Google" id="ProtNLM"/>
    </source>
</evidence>
<dbReference type="Pfam" id="PF09331">
    <property type="entry name" value="DUF1985"/>
    <property type="match status" value="1"/>
</dbReference>
<dbReference type="Proteomes" id="UP000836841">
    <property type="component" value="Chromosome 4"/>
</dbReference>
<dbReference type="InterPro" id="IPR038765">
    <property type="entry name" value="Papain-like_cys_pep_sf"/>
</dbReference>
<keyword evidence="8" id="KW-1185">Reference proteome</keyword>
<evidence type="ECO:0000259" key="5">
    <source>
        <dbReference type="Pfam" id="PF02902"/>
    </source>
</evidence>